<evidence type="ECO:0000313" key="3">
    <source>
        <dbReference type="EMBL" id="CDJ49663.1"/>
    </source>
</evidence>
<feature type="compositionally biased region" description="Basic and acidic residues" evidence="2">
    <location>
        <begin position="2721"/>
        <end position="2735"/>
    </location>
</feature>
<feature type="compositionally biased region" description="Polar residues" evidence="2">
    <location>
        <begin position="756"/>
        <end position="770"/>
    </location>
</feature>
<dbReference type="GO" id="GO:0005737">
    <property type="term" value="C:cytoplasm"/>
    <property type="evidence" value="ECO:0007669"/>
    <property type="project" value="TreeGrafter"/>
</dbReference>
<dbReference type="PANTHER" id="PTHR45615:SF40">
    <property type="entry name" value="MYOSIN HEAVY CHAIN, NON-MUSCLE"/>
    <property type="match status" value="1"/>
</dbReference>
<feature type="region of interest" description="Disordered" evidence="2">
    <location>
        <begin position="609"/>
        <end position="952"/>
    </location>
</feature>
<feature type="compositionally biased region" description="Basic and acidic residues" evidence="2">
    <location>
        <begin position="2366"/>
        <end position="2381"/>
    </location>
</feature>
<dbReference type="Proteomes" id="UP000030750">
    <property type="component" value="Unassembled WGS sequence"/>
</dbReference>
<feature type="region of interest" description="Disordered" evidence="2">
    <location>
        <begin position="2401"/>
        <end position="2481"/>
    </location>
</feature>
<feature type="compositionally biased region" description="Polar residues" evidence="2">
    <location>
        <begin position="661"/>
        <end position="670"/>
    </location>
</feature>
<feature type="compositionally biased region" description="Polar residues" evidence="2">
    <location>
        <begin position="2609"/>
        <end position="2626"/>
    </location>
</feature>
<dbReference type="GO" id="GO:0000146">
    <property type="term" value="F:microfilament motor activity"/>
    <property type="evidence" value="ECO:0007669"/>
    <property type="project" value="TreeGrafter"/>
</dbReference>
<feature type="region of interest" description="Disordered" evidence="2">
    <location>
        <begin position="275"/>
        <end position="302"/>
    </location>
</feature>
<feature type="compositionally biased region" description="Polar residues" evidence="2">
    <location>
        <begin position="1180"/>
        <end position="1190"/>
    </location>
</feature>
<feature type="compositionally biased region" description="Low complexity" evidence="2">
    <location>
        <begin position="1371"/>
        <end position="1387"/>
    </location>
</feature>
<protein>
    <submittedName>
        <fullName evidence="3">Uncharacterized protein</fullName>
    </submittedName>
</protein>
<feature type="compositionally biased region" description="Pro residues" evidence="2">
    <location>
        <begin position="1550"/>
        <end position="1561"/>
    </location>
</feature>
<evidence type="ECO:0000256" key="1">
    <source>
        <dbReference type="SAM" id="Coils"/>
    </source>
</evidence>
<feature type="coiled-coil region" evidence="1">
    <location>
        <begin position="105"/>
        <end position="139"/>
    </location>
</feature>
<feature type="compositionally biased region" description="Pro residues" evidence="2">
    <location>
        <begin position="938"/>
        <end position="949"/>
    </location>
</feature>
<keyword evidence="4" id="KW-1185">Reference proteome</keyword>
<feature type="region of interest" description="Disordered" evidence="2">
    <location>
        <begin position="2338"/>
        <end position="2381"/>
    </location>
</feature>
<feature type="compositionally biased region" description="Low complexity" evidence="2">
    <location>
        <begin position="856"/>
        <end position="878"/>
    </location>
</feature>
<feature type="compositionally biased region" description="Polar residues" evidence="2">
    <location>
        <begin position="879"/>
        <end position="890"/>
    </location>
</feature>
<feature type="compositionally biased region" description="Polar residues" evidence="2">
    <location>
        <begin position="2401"/>
        <end position="2411"/>
    </location>
</feature>
<feature type="compositionally biased region" description="Polar residues" evidence="2">
    <location>
        <begin position="1776"/>
        <end position="1786"/>
    </location>
</feature>
<feature type="compositionally biased region" description="Basic and acidic residues" evidence="2">
    <location>
        <begin position="2005"/>
        <end position="2016"/>
    </location>
</feature>
<feature type="compositionally biased region" description="Basic and acidic residues" evidence="2">
    <location>
        <begin position="1161"/>
        <end position="1172"/>
    </location>
</feature>
<feature type="region of interest" description="Disordered" evidence="2">
    <location>
        <begin position="1603"/>
        <end position="1640"/>
    </location>
</feature>
<feature type="compositionally biased region" description="Basic and acidic residues" evidence="2">
    <location>
        <begin position="2825"/>
        <end position="2834"/>
    </location>
</feature>
<dbReference type="PANTHER" id="PTHR45615">
    <property type="entry name" value="MYOSIN HEAVY CHAIN, NON-MUSCLE"/>
    <property type="match status" value="1"/>
</dbReference>
<feature type="compositionally biased region" description="Basic and acidic residues" evidence="2">
    <location>
        <begin position="2104"/>
        <end position="2115"/>
    </location>
</feature>
<feature type="coiled-coil region" evidence="1">
    <location>
        <begin position="1035"/>
        <end position="1062"/>
    </location>
</feature>
<feature type="region of interest" description="Disordered" evidence="2">
    <location>
        <begin position="2213"/>
        <end position="2234"/>
    </location>
</feature>
<sequence>MGAVGKAEWLTSSLESALKSSDALPLLSHLRTLTSRLFSENESLKKQNPCKAKGSIQQERRGRLPPLQSLGAEEAVRLARRLAQENSYLETFISSDARVLQSAALLKAQRERAAALESNRRLKQQAERDRQVIAELELKSRAFADAYAWLTSHNRMIHAKDAPALVALWRKRVAAAAVAKKGPLAPEFSKDLAEAYAAADSEGETETASEDGSEKKAKEDLLRAAELREADAVREARQAQANAALAEARAVAAERQLAAARTQLEGLKRAAAAYAGAAVAPPPPSPSPPKPPDGAGEKQLKAALRDSEARAEAAEKECTRMKAALEDLQAALDLAESGRQRLEQELAEAVASAEAKLTAQTEQHAAELAQMQAQHSQEMESMKGSVHDVVNIRRELEEARQKCADLSTQLAAAQEKGTGQSLTKAASPVGIASPPASDISTLTSERNNYKATAMRLEMDIKRLSARAAEATQLEKTVAALKEKLQAGEEIKAAYDALQSEVQTLRGQLSTSQSPPAASKGPVAHGEPTESITKEKERDALTEEIEALKKQLAILRGEAGPIKALEKGLNTPQVTGVEDSSSKEAIVSAAEVAELVEDRNILQKRVSELEEELKSLRAAAKSPAKASPEPKNVPCPTSTPQTSKPPPSKKPPAPTPKERGTPISSLISASAGTAVARGGDEVGYPSTAEVPCAAKVPPPTAPKALPAAAGPSANVSSSSSEANSAAKAALPKRSVPLAGGKVLATDPPKIVAKTLATAPSQGEQISKSAEPSSALLPKAPVASSAVLSEATSSPGELLRQPEAQVATKGKAEAKVTSSKKVPSPLPPKAAGPKVIPQAPDLKGTATLPETNVEGEPKSPISKKSQPSLGGKASGAGLASDTKTPSPDSSVSRGDEAVPSPSETAAASGIGAAKSAAASVNEAKSGGTALPKTLVKGTKVPPPPKKAPPVESPVVTEEVFSREAKEQLEKQVAELREQLAAREELRKEYETVLKENESLRAQLNAAEPLEKLSRRASVGEDFLDRPEVAVTAPHGDYAALAEERDGLADKVKALEQELAALRDSQKASLVNKAPLERKLMHGPKGLPLSKAGPEPTANSLATKSLAKGSAGIALTATEEAAAQAGAKLEDLEREVVTLRQQLEDGKKIKEDYAALLEETKKVRSENEALKKQGERPVASLVTGPQDSGSKETTLTAAQVAELEKERNTLQERVRELEGEVEALRASAPAAELEKERTTLQERVRELEEELAALRASAKSFAKAPPATKSFPSPLPGAQTSKPPPSKTPPATATKLGKTVAILSAADKLEKSPGDDSLQGASYDTAEPPASKAKPTPLPPKAVKAVADGSLIVVAPPAVPEAESTVKAGPPVSKKLPTPLAPKAAKAPPTAESPRQSTQATRGAHAEGRDSAAASLEDIKPSGTLPLKTAPPEGPSLASAVDGPASGAKVKAPSLASAVDGPASGAKVKADPAPTKKPEPLPGKKAPGAVLASDTRAPSPDSSVSRGDEAVPSPSETAAASGIGAAKSAAASVNEAKSGGTALPKTLVKGTKVPPPPKKAPPVESPVVTEEVFSREAKEQLEKQVAELREQLAAREELRKEYETLQRENESLRAQLNAAEPVKKPSGLPSTGGDSSDKSKMAMTEAKQLKATAELEAELTVLRPKAAAVELLEKDIKRLQEQLSASAELRMAHEALKKETEALKEQLNELQSKAGHPVELSGAKAGGKGQIPVAGELEAVLRERDELRERVRVLEKELTAVVGSTTQPSTMHITAKESPAQSGPAQALSTKKPPPPLLKQGQATVLQKQAKSPAAALPGGEKGDKASPEDTGEEVIRKAADVTPPTTAKPASAQEKGTTEATICGKGLPSKTVEPSVGKMASFSKAGTEPPTIKQGDEMGRSAEGSPKTAKKPPPPSPKPAVKGTKVPPPPKKAPPVEAPLDDGIGLTGEAKGNLEKEIESLREQLTAAGDLKRTHEALQKEFEALQGELKALKAQTKANGAEEGAERDEAAILDPHETELLRRERNTLRERVAALEAELSTFRAVQVQGVTIPKTKGSLPSKAKPGKSPLPGKVPKHASGTAKEAHTSEAAAERKDESPLTSGDTEAAKQDTHDEAKSGLSPRKGATGEVPPNKASLLTQEILSKSDAETEVGDSDTEPSPAEERVAKLTERLQRAKRRVRNLVIKCNALVEMERDRDALRSRLESLQAKHEAISNLRDKTGKDDPGMAGGDKAKGTDTLLKSASAAALSASGVASTVADELEGVSTMDTGLTTQSSSALLDVRPPADWVAKYEKLKAQRDKVYQAYKAQKERISSLEEEEAITKEKLEKLERLYQETKEELDVVTRPPKQREGAESTGILSWLGGGAHDEKTPEEQKLRARLELMQQRLQKALSENQALNNELAQMRTSSAESLRGDRAAEGEATRGESQGRAPQHLSPDAAMEGAAHAPLTAKAPSATPSGSLHGEDSETQRKSLADLQEQIKQKDAQIEEYKAKILELKATVVPVPGATSAAAELTQKEQELQAKSAELAKLKEEALEKDSLIKEKMEEVTTLKARLEALEKEKLQALNENSALKKELETVQRELEALKDGRSVPTAAKEKPKPPSSGDVTSSPMKAVKRSSSIAKRTPGLPPPAPASKADRPDTAATDASETKKEEQQAASSKGTQKKVTGRIDDELAKPEESSKGRDEKSEEPHSEASGTETVSKKNSKKTTAETDDESKPRKSPKDDSEGGKKKKKKKKKGEASNEMSTQQSEVGSIANQEDAGDTTAAADATSSWGFGFFGNSEGASDTSKNDADAKDASASALRPSLLGLIVGETPAEETAKGNERPPLKLSTVDGADDQSDGSSSEDGETDGGIASTIAGFFWGV</sequence>
<feature type="region of interest" description="Disordered" evidence="2">
    <location>
        <begin position="2587"/>
        <end position="2861"/>
    </location>
</feature>
<feature type="region of interest" description="Disordered" evidence="2">
    <location>
        <begin position="2043"/>
        <end position="2164"/>
    </location>
</feature>
<feature type="compositionally biased region" description="Basic and acidic residues" evidence="2">
    <location>
        <begin position="2081"/>
        <end position="2096"/>
    </location>
</feature>
<feature type="compositionally biased region" description="Low complexity" evidence="2">
    <location>
        <begin position="1255"/>
        <end position="1267"/>
    </location>
</feature>
<feature type="compositionally biased region" description="Low complexity" evidence="2">
    <location>
        <begin position="1512"/>
        <end position="1549"/>
    </location>
</feature>
<feature type="compositionally biased region" description="Low complexity" evidence="2">
    <location>
        <begin position="617"/>
        <end position="626"/>
    </location>
</feature>
<feature type="region of interest" description="Disordered" evidence="2">
    <location>
        <begin position="199"/>
        <end position="218"/>
    </location>
</feature>
<feature type="region of interest" description="Disordered" evidence="2">
    <location>
        <begin position="1757"/>
        <end position="1946"/>
    </location>
</feature>
<organism evidence="3 4">
    <name type="scientific">Eimeria brunetti</name>
    <dbReference type="NCBI Taxonomy" id="51314"/>
    <lineage>
        <taxon>Eukaryota</taxon>
        <taxon>Sar</taxon>
        <taxon>Alveolata</taxon>
        <taxon>Apicomplexa</taxon>
        <taxon>Conoidasida</taxon>
        <taxon>Coccidia</taxon>
        <taxon>Eucoccidiorida</taxon>
        <taxon>Eimeriorina</taxon>
        <taxon>Eimeriidae</taxon>
        <taxon>Eimeria</taxon>
    </lineage>
</organism>
<feature type="compositionally biased region" description="Polar residues" evidence="2">
    <location>
        <begin position="1759"/>
        <end position="1769"/>
    </location>
</feature>
<gene>
    <name evidence="3" type="ORF">EBH_0027860</name>
</gene>
<dbReference type="GO" id="GO:0051015">
    <property type="term" value="F:actin filament binding"/>
    <property type="evidence" value="ECO:0007669"/>
    <property type="project" value="TreeGrafter"/>
</dbReference>
<feature type="compositionally biased region" description="Low complexity" evidence="2">
    <location>
        <begin position="900"/>
        <end position="937"/>
    </location>
</feature>
<feature type="compositionally biased region" description="Basic and acidic residues" evidence="2">
    <location>
        <begin position="1465"/>
        <end position="1476"/>
    </location>
</feature>
<feature type="coiled-coil region" evidence="1">
    <location>
        <begin position="1666"/>
        <end position="1710"/>
    </location>
</feature>
<feature type="compositionally biased region" description="Basic and acidic residues" evidence="2">
    <location>
        <begin position="2464"/>
        <end position="2481"/>
    </location>
</feature>
<dbReference type="OrthoDB" id="348030at2759"/>
<keyword evidence="1" id="KW-0175">Coiled coil</keyword>
<dbReference type="GO" id="GO:0016460">
    <property type="term" value="C:myosin II complex"/>
    <property type="evidence" value="ECO:0007669"/>
    <property type="project" value="TreeGrafter"/>
</dbReference>
<dbReference type="EMBL" id="HG711797">
    <property type="protein sequence ID" value="CDJ49663.1"/>
    <property type="molecule type" value="Genomic_DNA"/>
</dbReference>
<feature type="region of interest" description="Disordered" evidence="2">
    <location>
        <begin position="1070"/>
        <end position="1097"/>
    </location>
</feature>
<feature type="compositionally biased region" description="Low complexity" evidence="2">
    <location>
        <begin position="701"/>
        <end position="728"/>
    </location>
</feature>
<feature type="compositionally biased region" description="Basic and acidic residues" evidence="2">
    <location>
        <begin position="2673"/>
        <end position="2698"/>
    </location>
</feature>
<feature type="compositionally biased region" description="Acidic residues" evidence="2">
    <location>
        <begin position="2842"/>
        <end position="2857"/>
    </location>
</feature>
<accession>U6LK71</accession>
<evidence type="ECO:0000256" key="2">
    <source>
        <dbReference type="SAM" id="MobiDB-lite"/>
    </source>
</evidence>
<feature type="coiled-coil region" evidence="1">
    <location>
        <begin position="956"/>
        <end position="1000"/>
    </location>
</feature>
<feature type="region of interest" description="Disordered" evidence="2">
    <location>
        <begin position="1994"/>
        <end position="2016"/>
    </location>
</feature>
<feature type="region of interest" description="Disordered" evidence="2">
    <location>
        <begin position="1161"/>
        <end position="1190"/>
    </location>
</feature>
<feature type="coiled-coil region" evidence="1">
    <location>
        <begin position="446"/>
        <end position="490"/>
    </location>
</feature>
<feature type="compositionally biased region" description="Pro residues" evidence="2">
    <location>
        <begin position="1924"/>
        <end position="1935"/>
    </location>
</feature>
<feature type="region of interest" description="Disordered" evidence="2">
    <location>
        <begin position="1255"/>
        <end position="1339"/>
    </location>
</feature>
<feature type="compositionally biased region" description="Basic and acidic residues" evidence="2">
    <location>
        <begin position="1818"/>
        <end position="1837"/>
    </location>
</feature>
<feature type="compositionally biased region" description="Acidic residues" evidence="2">
    <location>
        <begin position="201"/>
        <end position="211"/>
    </location>
</feature>
<feature type="compositionally biased region" description="Basic and acidic residues" evidence="2">
    <location>
        <begin position="2338"/>
        <end position="2353"/>
    </location>
</feature>
<feature type="region of interest" description="Disordered" evidence="2">
    <location>
        <begin position="505"/>
        <end position="537"/>
    </location>
</feature>
<feature type="compositionally biased region" description="Pro residues" evidence="2">
    <location>
        <begin position="280"/>
        <end position="292"/>
    </location>
</feature>
<feature type="compositionally biased region" description="Polar residues" evidence="2">
    <location>
        <begin position="1798"/>
        <end position="1807"/>
    </location>
</feature>
<dbReference type="GO" id="GO:0032982">
    <property type="term" value="C:myosin filament"/>
    <property type="evidence" value="ECO:0007669"/>
    <property type="project" value="TreeGrafter"/>
</dbReference>
<proteinExistence type="predicted"/>
<name>U6LK71_9EIME</name>
<feature type="coiled-coil region" evidence="1">
    <location>
        <begin position="222"/>
        <end position="270"/>
    </location>
</feature>
<feature type="compositionally biased region" description="Basic and acidic residues" evidence="2">
    <location>
        <begin position="2413"/>
        <end position="2425"/>
    </location>
</feature>
<dbReference type="VEuPathDB" id="ToxoDB:EBH_0027860"/>
<reference evidence="3" key="1">
    <citation type="submission" date="2013-10" db="EMBL/GenBank/DDBJ databases">
        <title>Genomic analysis of the causative agents of coccidiosis in chickens.</title>
        <authorList>
            <person name="Reid A.J."/>
            <person name="Blake D."/>
            <person name="Billington K."/>
            <person name="Browne H."/>
            <person name="Dunn M."/>
            <person name="Hung S."/>
            <person name="Kawahara F."/>
            <person name="Miranda-Saavedra D."/>
            <person name="Mourier T."/>
            <person name="Nagra H."/>
            <person name="Otto T.D."/>
            <person name="Rawlings N."/>
            <person name="Sanchez A."/>
            <person name="Sanders M."/>
            <person name="Subramaniam C."/>
            <person name="Tay Y."/>
            <person name="Dear P."/>
            <person name="Doerig C."/>
            <person name="Gruber A."/>
            <person name="Parkinson J."/>
            <person name="Shirley M."/>
            <person name="Wan K.L."/>
            <person name="Berriman M."/>
            <person name="Tomley F."/>
            <person name="Pain A."/>
        </authorList>
    </citation>
    <scope>NUCLEOTIDE SEQUENCE [LARGE SCALE GENOMIC DNA]</scope>
    <source>
        <strain evidence="3">Houghton</strain>
    </source>
</reference>
<feature type="region of interest" description="Disordered" evidence="2">
    <location>
        <begin position="1357"/>
        <end position="1565"/>
    </location>
</feature>
<reference evidence="3" key="2">
    <citation type="submission" date="2013-10" db="EMBL/GenBank/DDBJ databases">
        <authorList>
            <person name="Aslett M."/>
        </authorList>
    </citation>
    <scope>NUCLEOTIDE SEQUENCE [LARGE SCALE GENOMIC DNA]</scope>
    <source>
        <strain evidence="3">Houghton</strain>
    </source>
</reference>
<feature type="compositionally biased region" description="Pro residues" evidence="2">
    <location>
        <begin position="642"/>
        <end position="654"/>
    </location>
</feature>
<feature type="compositionally biased region" description="Polar residues" evidence="2">
    <location>
        <begin position="2749"/>
        <end position="2763"/>
    </location>
</feature>
<feature type="compositionally biased region" description="Basic and acidic residues" evidence="2">
    <location>
        <begin position="2587"/>
        <end position="2604"/>
    </location>
</feature>
<feature type="compositionally biased region" description="Polar residues" evidence="2">
    <location>
        <begin position="505"/>
        <end position="515"/>
    </location>
</feature>
<feature type="compositionally biased region" description="Polar residues" evidence="2">
    <location>
        <begin position="784"/>
        <end position="793"/>
    </location>
</feature>
<evidence type="ECO:0000313" key="4">
    <source>
        <dbReference type="Proteomes" id="UP000030750"/>
    </source>
</evidence>